<feature type="binding site" evidence="14">
    <location>
        <position position="53"/>
    </location>
    <ligand>
        <name>Zn(2+)</name>
        <dbReference type="ChEBI" id="CHEBI:29105"/>
        <note>catalytic</note>
    </ligand>
</feature>
<dbReference type="InterPro" id="IPR002125">
    <property type="entry name" value="CMP_dCMP_dom"/>
</dbReference>
<evidence type="ECO:0000256" key="7">
    <source>
        <dbReference type="ARBA" id="ARBA00022801"/>
    </source>
</evidence>
<dbReference type="EMBL" id="AGEJ01000018">
    <property type="protein sequence ID" value="EMD16630.1"/>
    <property type="molecule type" value="Genomic_DNA"/>
</dbReference>
<evidence type="ECO:0000256" key="4">
    <source>
        <dbReference type="ARBA" id="ARBA00012783"/>
    </source>
</evidence>
<dbReference type="PANTHER" id="PTHR11644:SF2">
    <property type="entry name" value="CYTIDINE DEAMINASE"/>
    <property type="match status" value="1"/>
</dbReference>
<keyword evidence="18" id="KW-1185">Reference proteome</keyword>
<comment type="catalytic activity">
    <reaction evidence="10 15">
        <text>2'-deoxycytidine + H2O + H(+) = 2'-deoxyuridine + NH4(+)</text>
        <dbReference type="Rhea" id="RHEA:13433"/>
        <dbReference type="ChEBI" id="CHEBI:15377"/>
        <dbReference type="ChEBI" id="CHEBI:15378"/>
        <dbReference type="ChEBI" id="CHEBI:15698"/>
        <dbReference type="ChEBI" id="CHEBI:16450"/>
        <dbReference type="ChEBI" id="CHEBI:28938"/>
        <dbReference type="EC" id="3.5.4.5"/>
    </reaction>
</comment>
<evidence type="ECO:0000256" key="15">
    <source>
        <dbReference type="RuleBase" id="RU364006"/>
    </source>
</evidence>
<evidence type="ECO:0000256" key="1">
    <source>
        <dbReference type="ARBA" id="ARBA00001947"/>
    </source>
</evidence>
<feature type="active site" description="Proton donor" evidence="12">
    <location>
        <position position="55"/>
    </location>
</feature>
<evidence type="ECO:0000313" key="17">
    <source>
        <dbReference type="EMBL" id="EMD16630.1"/>
    </source>
</evidence>
<evidence type="ECO:0000256" key="8">
    <source>
        <dbReference type="ARBA" id="ARBA00022833"/>
    </source>
</evidence>
<evidence type="ECO:0000259" key="16">
    <source>
        <dbReference type="PROSITE" id="PS51747"/>
    </source>
</evidence>
<dbReference type="AlphaFoldDB" id="M2Q120"/>
<evidence type="ECO:0000256" key="11">
    <source>
        <dbReference type="ARBA" id="ARBA00049558"/>
    </source>
</evidence>
<protein>
    <recommendedName>
        <fullName evidence="5 15">Cytidine deaminase</fullName>
        <ecNumber evidence="4 15">3.5.4.5</ecNumber>
    </recommendedName>
    <alternativeName>
        <fullName evidence="9 15">Cytidine aminohydrolase</fullName>
    </alternativeName>
</protein>
<dbReference type="InterPro" id="IPR016193">
    <property type="entry name" value="Cytidine_deaminase-like"/>
</dbReference>
<comment type="function">
    <text evidence="2 15">This enzyme scavenges exogenous and endogenous cytidine and 2'-deoxycytidine for UMP synthesis.</text>
</comment>
<accession>M2Q120</accession>
<evidence type="ECO:0000256" key="6">
    <source>
        <dbReference type="ARBA" id="ARBA00022723"/>
    </source>
</evidence>
<comment type="catalytic activity">
    <reaction evidence="11 15">
        <text>cytidine + H2O + H(+) = uridine + NH4(+)</text>
        <dbReference type="Rhea" id="RHEA:16069"/>
        <dbReference type="ChEBI" id="CHEBI:15377"/>
        <dbReference type="ChEBI" id="CHEBI:15378"/>
        <dbReference type="ChEBI" id="CHEBI:16704"/>
        <dbReference type="ChEBI" id="CHEBI:17562"/>
        <dbReference type="ChEBI" id="CHEBI:28938"/>
        <dbReference type="EC" id="3.5.4.5"/>
    </reaction>
</comment>
<evidence type="ECO:0000256" key="12">
    <source>
        <dbReference type="PIRSR" id="PIRSR606262-1"/>
    </source>
</evidence>
<dbReference type="Proteomes" id="UP000011758">
    <property type="component" value="Unassembled WGS sequence"/>
</dbReference>
<reference evidence="17 18" key="1">
    <citation type="submission" date="2013-02" db="EMBL/GenBank/DDBJ databases">
        <title>The Genome Sequence of Lactobacillus catenaformis F0143.</title>
        <authorList>
            <consortium name="The Broad Institute Genome Sequencing Platform"/>
            <person name="Earl A."/>
            <person name="Ward D."/>
            <person name="Feldgarden M."/>
            <person name="Gevers D."/>
            <person name="Izard J."/>
            <person name="Blanton J.M."/>
            <person name="Mathney J."/>
            <person name="Dewhirst F.E."/>
            <person name="Young S.K."/>
            <person name="Zeng Q."/>
            <person name="Gargeya S."/>
            <person name="Fitzgerald M."/>
            <person name="Haas B."/>
            <person name="Abouelleil A."/>
            <person name="Alvarado L."/>
            <person name="Arachchi H.M."/>
            <person name="Berlin A."/>
            <person name="Chapman S.B."/>
            <person name="Gearin G."/>
            <person name="Goldberg J."/>
            <person name="Griggs A."/>
            <person name="Gujja S."/>
            <person name="Hansen M."/>
            <person name="Heiman D."/>
            <person name="Howarth C."/>
            <person name="Larimer J."/>
            <person name="Lui A."/>
            <person name="MacDonald P.J.P."/>
            <person name="McCowen C."/>
            <person name="Montmayeur A."/>
            <person name="Murphy C."/>
            <person name="Neiman D."/>
            <person name="Pearson M."/>
            <person name="Priest M."/>
            <person name="Roberts A."/>
            <person name="Saif S."/>
            <person name="Shea T."/>
            <person name="Sisk P."/>
            <person name="Stolte C."/>
            <person name="Sykes S."/>
            <person name="Wortman J."/>
            <person name="Nusbaum C."/>
            <person name="Birren B."/>
        </authorList>
    </citation>
    <scope>NUCLEOTIDE SEQUENCE [LARGE SCALE GENOMIC DNA]</scope>
    <source>
        <strain evidence="17 18">OT 569</strain>
    </source>
</reference>
<dbReference type="FunFam" id="3.40.140.10:FF:000008">
    <property type="entry name" value="Cytidine deaminase"/>
    <property type="match status" value="1"/>
</dbReference>
<evidence type="ECO:0000256" key="2">
    <source>
        <dbReference type="ARBA" id="ARBA00003949"/>
    </source>
</evidence>
<organism evidence="17 18">
    <name type="scientific">Eggerthia catenaformis OT 569 = DSM 20559</name>
    <dbReference type="NCBI Taxonomy" id="999415"/>
    <lineage>
        <taxon>Bacteria</taxon>
        <taxon>Bacillati</taxon>
        <taxon>Bacillota</taxon>
        <taxon>Erysipelotrichia</taxon>
        <taxon>Erysipelotrichales</taxon>
        <taxon>Coprobacillaceae</taxon>
        <taxon>Eggerthia</taxon>
    </lineage>
</organism>
<dbReference type="InterPro" id="IPR050202">
    <property type="entry name" value="Cyt/Deoxycyt_deaminase"/>
</dbReference>
<name>M2Q120_9FIRM</name>
<dbReference type="NCBIfam" id="NF004064">
    <property type="entry name" value="PRK05578.1"/>
    <property type="match status" value="1"/>
</dbReference>
<dbReference type="RefSeq" id="WP_004803081.1">
    <property type="nucleotide sequence ID" value="NZ_AUGJ01000002.1"/>
</dbReference>
<dbReference type="GO" id="GO:0008270">
    <property type="term" value="F:zinc ion binding"/>
    <property type="evidence" value="ECO:0007669"/>
    <property type="project" value="UniProtKB-UniRule"/>
</dbReference>
<dbReference type="EC" id="3.5.4.5" evidence="4 15"/>
<keyword evidence="6 14" id="KW-0479">Metal-binding</keyword>
<feature type="binding site" evidence="14">
    <location>
        <position position="88"/>
    </location>
    <ligand>
        <name>Zn(2+)</name>
        <dbReference type="ChEBI" id="CHEBI:29105"/>
        <note>catalytic</note>
    </ligand>
</feature>
<dbReference type="Gene3D" id="3.40.140.10">
    <property type="entry name" value="Cytidine Deaminase, domain 2"/>
    <property type="match status" value="1"/>
</dbReference>
<comment type="cofactor">
    <cofactor evidence="1 14 15">
        <name>Zn(2+)</name>
        <dbReference type="ChEBI" id="CHEBI:29105"/>
    </cofactor>
</comment>
<dbReference type="PATRIC" id="fig|999415.3.peg.1202"/>
<dbReference type="GO" id="GO:0055086">
    <property type="term" value="P:nucleobase-containing small molecule metabolic process"/>
    <property type="evidence" value="ECO:0007669"/>
    <property type="project" value="UniProtKB-ARBA"/>
</dbReference>
<evidence type="ECO:0000256" key="14">
    <source>
        <dbReference type="PIRSR" id="PIRSR606262-3"/>
    </source>
</evidence>
<feature type="binding site" evidence="14">
    <location>
        <position position="91"/>
    </location>
    <ligand>
        <name>Zn(2+)</name>
        <dbReference type="ChEBI" id="CHEBI:29105"/>
        <note>catalytic</note>
    </ligand>
</feature>
<evidence type="ECO:0000313" key="18">
    <source>
        <dbReference type="Proteomes" id="UP000011758"/>
    </source>
</evidence>
<dbReference type="eggNOG" id="COG0295">
    <property type="taxonomic scope" value="Bacteria"/>
</dbReference>
<dbReference type="OrthoDB" id="9795347at2"/>
<dbReference type="STRING" id="999415.HMPREF9943_01184"/>
<evidence type="ECO:0000256" key="3">
    <source>
        <dbReference type="ARBA" id="ARBA00006576"/>
    </source>
</evidence>
<evidence type="ECO:0000256" key="13">
    <source>
        <dbReference type="PIRSR" id="PIRSR606262-2"/>
    </source>
</evidence>
<gene>
    <name evidence="17" type="ORF">HMPREF9943_01184</name>
</gene>
<dbReference type="PROSITE" id="PS51747">
    <property type="entry name" value="CYT_DCMP_DEAMINASES_2"/>
    <property type="match status" value="1"/>
</dbReference>
<comment type="similarity">
    <text evidence="3 15">Belongs to the cytidine and deoxycytidylate deaminase family.</text>
</comment>
<dbReference type="InterPro" id="IPR006262">
    <property type="entry name" value="Cyt_deam_tetra"/>
</dbReference>
<proteinExistence type="inferred from homology"/>
<dbReference type="NCBIfam" id="TIGR01354">
    <property type="entry name" value="cyt_deam_tetra"/>
    <property type="match status" value="1"/>
</dbReference>
<comment type="caution">
    <text evidence="17">The sequence shown here is derived from an EMBL/GenBank/DDBJ whole genome shotgun (WGS) entry which is preliminary data.</text>
</comment>
<sequence>MDYRYLVDEAFKASKHAYIPYSHFPVGACIELKDGTFIHGCNIENAAYGTTMCAERNAVFGAYCRGYHKEDIKALAIVGEGPKLISPCGACRQALAELLDPLTPVILGSHDYYEVTNMKELMPRMFLGEDLYV</sequence>
<dbReference type="BioCyc" id="ECAT999415-HMP:GTTI-1218-MONOMER"/>
<dbReference type="GO" id="GO:0042802">
    <property type="term" value="F:identical protein binding"/>
    <property type="evidence" value="ECO:0007669"/>
    <property type="project" value="UniProtKB-ARBA"/>
</dbReference>
<feature type="domain" description="CMP/dCMP-type deaminase" evidence="16">
    <location>
        <begin position="1"/>
        <end position="129"/>
    </location>
</feature>
<dbReference type="GO" id="GO:0072527">
    <property type="term" value="P:pyrimidine-containing compound metabolic process"/>
    <property type="evidence" value="ECO:0007669"/>
    <property type="project" value="UniProtKB-ARBA"/>
</dbReference>
<dbReference type="CDD" id="cd01283">
    <property type="entry name" value="cytidine_deaminase"/>
    <property type="match status" value="1"/>
</dbReference>
<dbReference type="GO" id="GO:0004126">
    <property type="term" value="F:cytidine deaminase activity"/>
    <property type="evidence" value="ECO:0007669"/>
    <property type="project" value="UniProtKB-UniRule"/>
</dbReference>
<dbReference type="SUPFAM" id="SSF53927">
    <property type="entry name" value="Cytidine deaminase-like"/>
    <property type="match status" value="1"/>
</dbReference>
<evidence type="ECO:0000256" key="9">
    <source>
        <dbReference type="ARBA" id="ARBA00032005"/>
    </source>
</evidence>
<feature type="binding site" evidence="13">
    <location>
        <begin position="42"/>
        <end position="48"/>
    </location>
    <ligand>
        <name>substrate</name>
    </ligand>
</feature>
<evidence type="ECO:0000256" key="10">
    <source>
        <dbReference type="ARBA" id="ARBA00049252"/>
    </source>
</evidence>
<evidence type="ECO:0000256" key="5">
    <source>
        <dbReference type="ARBA" id="ARBA00018266"/>
    </source>
</evidence>
<dbReference type="InterPro" id="IPR016192">
    <property type="entry name" value="APOBEC/CMP_deaminase_Zn-bd"/>
</dbReference>
<dbReference type="PROSITE" id="PS00903">
    <property type="entry name" value="CYT_DCMP_DEAMINASES_1"/>
    <property type="match status" value="1"/>
</dbReference>
<dbReference type="Pfam" id="PF00383">
    <property type="entry name" value="dCMP_cyt_deam_1"/>
    <property type="match status" value="1"/>
</dbReference>
<keyword evidence="7 15" id="KW-0378">Hydrolase</keyword>
<dbReference type="PANTHER" id="PTHR11644">
    <property type="entry name" value="CYTIDINE DEAMINASE"/>
    <property type="match status" value="1"/>
</dbReference>
<keyword evidence="8 14" id="KW-0862">Zinc</keyword>
<dbReference type="GO" id="GO:0005829">
    <property type="term" value="C:cytosol"/>
    <property type="evidence" value="ECO:0007669"/>
    <property type="project" value="TreeGrafter"/>
</dbReference>